<dbReference type="InterPro" id="IPR006130">
    <property type="entry name" value="Asp/Orn_carbamoylTrfase"/>
</dbReference>
<feature type="binding site" evidence="7">
    <location>
        <position position="64"/>
    </location>
    <ligand>
        <name>carbamoyl phosphate</name>
        <dbReference type="ChEBI" id="CHEBI:58228"/>
    </ligand>
</feature>
<dbReference type="Pfam" id="PF00185">
    <property type="entry name" value="OTCace"/>
    <property type="match status" value="1"/>
</dbReference>
<accession>A0A9D2KK52</accession>
<dbReference type="Proteomes" id="UP000824225">
    <property type="component" value="Unassembled WGS sequence"/>
</dbReference>
<dbReference type="AlphaFoldDB" id="A0A9D2KK52"/>
<feature type="domain" description="Aspartate/ornithine carbamoyltransferase Asp/Orn-binding" evidence="8">
    <location>
        <begin position="161"/>
        <end position="307"/>
    </location>
</feature>
<comment type="function">
    <text evidence="5 7">Catalyzes the condensation of carbamoyl phosphate and aspartate to form carbamoyl aspartate and inorganic phosphate, the committed step in the de novo pyrimidine nucleotide biosynthesis pathway.</text>
</comment>
<comment type="similarity">
    <text evidence="2 7">Belongs to the aspartate/ornithine carbamoyltransferase superfamily. ATCase family.</text>
</comment>
<dbReference type="InterPro" id="IPR006131">
    <property type="entry name" value="Asp_carbamoyltransf_Asp/Orn-bd"/>
</dbReference>
<dbReference type="EMBL" id="DXAN01000003">
    <property type="protein sequence ID" value="HJA07755.1"/>
    <property type="molecule type" value="Genomic_DNA"/>
</dbReference>
<sequence>MHEDTYPWPHKDLLDVTGLTRRDVFRLLDTARTFHEINRRPVKKVPTLKGRTVVLFFAEPSTRTKTSFDTAGKRLSADTFALAKSGSSLLKGESLKDTALTLQAMSPDVIVLRDSSSGAAEFLAERLHCSVVNAGDGWHAHPTQALLDAYTLRDAWNDEFEGKTLVILGDSAHSRVARSDVHLFAGLGVKVRLCGPRTLLPAGVETWPARVFSRVEDAVEGADAVMCLRLQLERQQSGLLPDLRDYSARYCLTPARLALARPGARVLHPGPMNRGLEISSELADSPASLVLNQVAAGVAVRMAVLYLYATRSDASAEAGESA</sequence>
<feature type="binding site" evidence="7">
    <location>
        <position position="271"/>
    </location>
    <ligand>
        <name>carbamoyl phosphate</name>
        <dbReference type="ChEBI" id="CHEBI:58228"/>
    </ligand>
</feature>
<feature type="binding site" evidence="7">
    <location>
        <position position="141"/>
    </location>
    <ligand>
        <name>carbamoyl phosphate</name>
        <dbReference type="ChEBI" id="CHEBI:58228"/>
    </ligand>
</feature>
<comment type="pathway">
    <text evidence="1 7">Pyrimidine metabolism; UMP biosynthesis via de novo pathway; (S)-dihydroorotate from bicarbonate: step 2/3.</text>
</comment>
<proteinExistence type="inferred from homology"/>
<dbReference type="InterPro" id="IPR002082">
    <property type="entry name" value="Asp_carbamoyltransf"/>
</dbReference>
<feature type="binding site" evidence="7">
    <location>
        <position position="113"/>
    </location>
    <ligand>
        <name>carbamoyl phosphate</name>
        <dbReference type="ChEBI" id="CHEBI:58228"/>
    </ligand>
</feature>
<feature type="binding site" evidence="7">
    <location>
        <position position="63"/>
    </location>
    <ligand>
        <name>carbamoyl phosphate</name>
        <dbReference type="ChEBI" id="CHEBI:58228"/>
    </ligand>
</feature>
<comment type="subunit">
    <text evidence="7">Heterododecamer (2C3:3R2) of six catalytic PyrB chains organized as two trimers (C3), and six regulatory PyrI chains organized as three dimers (R2).</text>
</comment>
<comment type="caution">
    <text evidence="10">The sequence shown here is derived from an EMBL/GenBank/DDBJ whole genome shotgun (WGS) entry which is preliminary data.</text>
</comment>
<name>A0A9D2KK52_9BACT</name>
<comment type="catalytic activity">
    <reaction evidence="6 7">
        <text>carbamoyl phosphate + L-aspartate = N-carbamoyl-L-aspartate + phosphate + H(+)</text>
        <dbReference type="Rhea" id="RHEA:20013"/>
        <dbReference type="ChEBI" id="CHEBI:15378"/>
        <dbReference type="ChEBI" id="CHEBI:29991"/>
        <dbReference type="ChEBI" id="CHEBI:32814"/>
        <dbReference type="ChEBI" id="CHEBI:43474"/>
        <dbReference type="ChEBI" id="CHEBI:58228"/>
        <dbReference type="EC" id="2.1.3.2"/>
    </reaction>
</comment>
<keyword evidence="4 7" id="KW-0665">Pyrimidine biosynthesis</keyword>
<dbReference type="InterPro" id="IPR036901">
    <property type="entry name" value="Asp/Orn_carbamoylTrfase_sf"/>
</dbReference>
<keyword evidence="3 7" id="KW-0808">Transferase</keyword>
<evidence type="ECO:0000313" key="11">
    <source>
        <dbReference type="Proteomes" id="UP000824225"/>
    </source>
</evidence>
<feature type="binding site" evidence="7">
    <location>
        <position position="175"/>
    </location>
    <ligand>
        <name>L-aspartate</name>
        <dbReference type="ChEBI" id="CHEBI:29991"/>
    </ligand>
</feature>
<dbReference type="Pfam" id="PF02729">
    <property type="entry name" value="OTCace_N"/>
    <property type="match status" value="1"/>
</dbReference>
<dbReference type="NCBIfam" id="TIGR00670">
    <property type="entry name" value="asp_carb_tr"/>
    <property type="match status" value="1"/>
</dbReference>
<dbReference type="InterPro" id="IPR006132">
    <property type="entry name" value="Asp/Orn_carbamoyltranf_P-bd"/>
</dbReference>
<evidence type="ECO:0000256" key="3">
    <source>
        <dbReference type="ARBA" id="ARBA00022679"/>
    </source>
</evidence>
<dbReference type="NCBIfam" id="NF002032">
    <property type="entry name" value="PRK00856.1"/>
    <property type="match status" value="1"/>
</dbReference>
<evidence type="ECO:0000256" key="2">
    <source>
        <dbReference type="ARBA" id="ARBA00008896"/>
    </source>
</evidence>
<evidence type="ECO:0000259" key="9">
    <source>
        <dbReference type="Pfam" id="PF02729"/>
    </source>
</evidence>
<gene>
    <name evidence="7" type="primary">pyrB</name>
    <name evidence="10" type="ORF">H9962_00980</name>
</gene>
<dbReference type="GO" id="GO:0005829">
    <property type="term" value="C:cytosol"/>
    <property type="evidence" value="ECO:0007669"/>
    <property type="project" value="TreeGrafter"/>
</dbReference>
<dbReference type="SUPFAM" id="SSF53671">
    <property type="entry name" value="Aspartate/ornithine carbamoyltransferase"/>
    <property type="match status" value="1"/>
</dbReference>
<organism evidence="10 11">
    <name type="scientific">Candidatus Mailhella merdigallinarum</name>
    <dbReference type="NCBI Taxonomy" id="2838658"/>
    <lineage>
        <taxon>Bacteria</taxon>
        <taxon>Pseudomonadati</taxon>
        <taxon>Thermodesulfobacteriota</taxon>
        <taxon>Desulfovibrionia</taxon>
        <taxon>Desulfovibrionales</taxon>
        <taxon>Desulfovibrionaceae</taxon>
        <taxon>Mailhella</taxon>
    </lineage>
</organism>
<reference evidence="10" key="2">
    <citation type="submission" date="2021-04" db="EMBL/GenBank/DDBJ databases">
        <authorList>
            <person name="Gilroy R."/>
        </authorList>
    </citation>
    <scope>NUCLEOTIDE SEQUENCE</scope>
    <source>
        <strain evidence="10">CHK186-16707</strain>
    </source>
</reference>
<dbReference type="PROSITE" id="PS00097">
    <property type="entry name" value="CARBAMOYLTRANSFERASE"/>
    <property type="match status" value="1"/>
</dbReference>
<dbReference type="GO" id="GO:0016597">
    <property type="term" value="F:amino acid binding"/>
    <property type="evidence" value="ECO:0007669"/>
    <property type="project" value="InterPro"/>
</dbReference>
<dbReference type="GO" id="GO:0006520">
    <property type="term" value="P:amino acid metabolic process"/>
    <property type="evidence" value="ECO:0007669"/>
    <property type="project" value="InterPro"/>
</dbReference>
<dbReference type="EC" id="2.1.3.2" evidence="7"/>
<evidence type="ECO:0000256" key="5">
    <source>
        <dbReference type="ARBA" id="ARBA00043884"/>
    </source>
</evidence>
<dbReference type="PANTHER" id="PTHR45753">
    <property type="entry name" value="ORNITHINE CARBAMOYLTRANSFERASE, MITOCHONDRIAL"/>
    <property type="match status" value="1"/>
</dbReference>
<feature type="domain" description="Aspartate/ornithine carbamoyltransferase carbamoyl-P binding" evidence="9">
    <location>
        <begin position="11"/>
        <end position="153"/>
    </location>
</feature>
<dbReference type="GO" id="GO:0004070">
    <property type="term" value="F:aspartate carbamoyltransferase activity"/>
    <property type="evidence" value="ECO:0007669"/>
    <property type="project" value="UniProtKB-UniRule"/>
</dbReference>
<evidence type="ECO:0000256" key="4">
    <source>
        <dbReference type="ARBA" id="ARBA00022975"/>
    </source>
</evidence>
<dbReference type="PANTHER" id="PTHR45753:SF6">
    <property type="entry name" value="ASPARTATE CARBAMOYLTRANSFERASE"/>
    <property type="match status" value="1"/>
</dbReference>
<reference evidence="10" key="1">
    <citation type="journal article" date="2021" name="PeerJ">
        <title>Extensive microbial diversity within the chicken gut microbiome revealed by metagenomics and culture.</title>
        <authorList>
            <person name="Gilroy R."/>
            <person name="Ravi A."/>
            <person name="Getino M."/>
            <person name="Pursley I."/>
            <person name="Horton D.L."/>
            <person name="Alikhan N.F."/>
            <person name="Baker D."/>
            <person name="Gharbi K."/>
            <person name="Hall N."/>
            <person name="Watson M."/>
            <person name="Adriaenssens E.M."/>
            <person name="Foster-Nyarko E."/>
            <person name="Jarju S."/>
            <person name="Secka A."/>
            <person name="Antonio M."/>
            <person name="Oren A."/>
            <person name="Chaudhuri R.R."/>
            <person name="La Ragione R."/>
            <person name="Hildebrand F."/>
            <person name="Pallen M.J."/>
        </authorList>
    </citation>
    <scope>NUCLEOTIDE SEQUENCE</scope>
    <source>
        <strain evidence="10">CHK186-16707</strain>
    </source>
</reference>
<dbReference type="GO" id="GO:0006207">
    <property type="term" value="P:'de novo' pyrimidine nucleobase biosynthetic process"/>
    <property type="evidence" value="ECO:0007669"/>
    <property type="project" value="InterPro"/>
</dbReference>
<feature type="binding site" evidence="7">
    <location>
        <position position="144"/>
    </location>
    <ligand>
        <name>carbamoyl phosphate</name>
        <dbReference type="ChEBI" id="CHEBI:58228"/>
    </ligand>
</feature>
<evidence type="ECO:0000256" key="1">
    <source>
        <dbReference type="ARBA" id="ARBA00004852"/>
    </source>
</evidence>
<protein>
    <recommendedName>
        <fullName evidence="7">Aspartate carbamoyltransferase</fullName>
        <ecNumber evidence="7">2.1.3.2</ecNumber>
    </recommendedName>
    <alternativeName>
        <fullName evidence="7">Aspartate transcarbamylase</fullName>
        <shortName evidence="7">ATCase</shortName>
    </alternativeName>
</protein>
<evidence type="ECO:0000313" key="10">
    <source>
        <dbReference type="EMBL" id="HJA07755.1"/>
    </source>
</evidence>
<dbReference type="GO" id="GO:0044205">
    <property type="term" value="P:'de novo' UMP biosynthetic process"/>
    <property type="evidence" value="ECO:0007669"/>
    <property type="project" value="UniProtKB-UniRule"/>
</dbReference>
<evidence type="ECO:0000259" key="8">
    <source>
        <dbReference type="Pfam" id="PF00185"/>
    </source>
</evidence>
<dbReference type="HAMAP" id="MF_00001">
    <property type="entry name" value="Asp_carb_tr"/>
    <property type="match status" value="1"/>
</dbReference>
<dbReference type="Gene3D" id="3.40.50.1370">
    <property type="entry name" value="Aspartate/ornithine carbamoyltransferase"/>
    <property type="match status" value="2"/>
</dbReference>
<feature type="binding site" evidence="7">
    <location>
        <position position="229"/>
    </location>
    <ligand>
        <name>L-aspartate</name>
        <dbReference type="ChEBI" id="CHEBI:29991"/>
    </ligand>
</feature>
<evidence type="ECO:0000256" key="7">
    <source>
        <dbReference type="HAMAP-Rule" id="MF_00001"/>
    </source>
</evidence>
<feature type="binding site" evidence="7">
    <location>
        <position position="270"/>
    </location>
    <ligand>
        <name>carbamoyl phosphate</name>
        <dbReference type="ChEBI" id="CHEBI:58228"/>
    </ligand>
</feature>
<feature type="binding site" evidence="7">
    <location>
        <position position="91"/>
    </location>
    <ligand>
        <name>L-aspartate</name>
        <dbReference type="ChEBI" id="CHEBI:29991"/>
    </ligand>
</feature>
<dbReference type="PRINTS" id="PR00101">
    <property type="entry name" value="ATCASE"/>
</dbReference>
<dbReference type="PRINTS" id="PR00100">
    <property type="entry name" value="AOTCASE"/>
</dbReference>
<evidence type="ECO:0000256" key="6">
    <source>
        <dbReference type="ARBA" id="ARBA00048859"/>
    </source>
</evidence>